<sequence>MKPNVTNETFLNKKDNEITDLIYALIFFPVVFYFVGAVCGEALYYLLN</sequence>
<protein>
    <recommendedName>
        <fullName evidence="4">TMhelix containing protein</fullName>
    </recommendedName>
</protein>
<evidence type="ECO:0008006" key="4">
    <source>
        <dbReference type="Google" id="ProtNLM"/>
    </source>
</evidence>
<keyword evidence="3" id="KW-1185">Reference proteome</keyword>
<accession>A0ABM8KJC2</accession>
<organism evidence="2 3">
    <name type="scientific">Flavobacterium collinsii</name>
    <dbReference type="NCBI Taxonomy" id="1114861"/>
    <lineage>
        <taxon>Bacteria</taxon>
        <taxon>Pseudomonadati</taxon>
        <taxon>Bacteroidota</taxon>
        <taxon>Flavobacteriia</taxon>
        <taxon>Flavobacteriales</taxon>
        <taxon>Flavobacteriaceae</taxon>
        <taxon>Flavobacterium</taxon>
    </lineage>
</organism>
<keyword evidence="1" id="KW-1133">Transmembrane helix</keyword>
<comment type="caution">
    <text evidence="2">The sequence shown here is derived from an EMBL/GenBank/DDBJ whole genome shotgun (WGS) entry which is preliminary data.</text>
</comment>
<dbReference type="EMBL" id="CADCST010000085">
    <property type="protein sequence ID" value="CAA9198942.1"/>
    <property type="molecule type" value="Genomic_DNA"/>
</dbReference>
<name>A0ABM8KJC2_9FLAO</name>
<gene>
    <name evidence="2" type="ORF">FLACOL7796_02481</name>
</gene>
<dbReference type="Proteomes" id="UP000474567">
    <property type="component" value="Unassembled WGS sequence"/>
</dbReference>
<evidence type="ECO:0000313" key="2">
    <source>
        <dbReference type="EMBL" id="CAA9198942.1"/>
    </source>
</evidence>
<keyword evidence="1" id="KW-0812">Transmembrane</keyword>
<proteinExistence type="predicted"/>
<evidence type="ECO:0000313" key="3">
    <source>
        <dbReference type="Proteomes" id="UP000474567"/>
    </source>
</evidence>
<keyword evidence="1" id="KW-0472">Membrane</keyword>
<feature type="transmembrane region" description="Helical" evidence="1">
    <location>
        <begin position="21"/>
        <end position="47"/>
    </location>
</feature>
<evidence type="ECO:0000256" key="1">
    <source>
        <dbReference type="SAM" id="Phobius"/>
    </source>
</evidence>
<reference evidence="2 3" key="1">
    <citation type="submission" date="2020-02" db="EMBL/GenBank/DDBJ databases">
        <authorList>
            <person name="Criscuolo A."/>
        </authorList>
    </citation>
    <scope>NUCLEOTIDE SEQUENCE [LARGE SCALE GENOMIC DNA]</scope>
    <source>
        <strain evidence="2">CECT7796</strain>
    </source>
</reference>